<gene>
    <name evidence="1" type="ORF">DCAF_LOCUS13050</name>
</gene>
<organism evidence="1 2">
    <name type="scientific">Dovyalis caffra</name>
    <dbReference type="NCBI Taxonomy" id="77055"/>
    <lineage>
        <taxon>Eukaryota</taxon>
        <taxon>Viridiplantae</taxon>
        <taxon>Streptophyta</taxon>
        <taxon>Embryophyta</taxon>
        <taxon>Tracheophyta</taxon>
        <taxon>Spermatophyta</taxon>
        <taxon>Magnoliopsida</taxon>
        <taxon>eudicotyledons</taxon>
        <taxon>Gunneridae</taxon>
        <taxon>Pentapetalae</taxon>
        <taxon>rosids</taxon>
        <taxon>fabids</taxon>
        <taxon>Malpighiales</taxon>
        <taxon>Salicaceae</taxon>
        <taxon>Flacourtieae</taxon>
        <taxon>Dovyalis</taxon>
    </lineage>
</organism>
<reference evidence="1 2" key="1">
    <citation type="submission" date="2024-01" db="EMBL/GenBank/DDBJ databases">
        <authorList>
            <person name="Waweru B."/>
        </authorList>
    </citation>
    <scope>NUCLEOTIDE SEQUENCE [LARGE SCALE GENOMIC DNA]</scope>
</reference>
<evidence type="ECO:0000313" key="1">
    <source>
        <dbReference type="EMBL" id="CAK7338009.1"/>
    </source>
</evidence>
<evidence type="ECO:0000313" key="2">
    <source>
        <dbReference type="Proteomes" id="UP001314170"/>
    </source>
</evidence>
<comment type="caution">
    <text evidence="1">The sequence shown here is derived from an EMBL/GenBank/DDBJ whole genome shotgun (WGS) entry which is preliminary data.</text>
</comment>
<keyword evidence="2" id="KW-1185">Reference proteome</keyword>
<dbReference type="Proteomes" id="UP001314170">
    <property type="component" value="Unassembled WGS sequence"/>
</dbReference>
<accession>A0AAV1RMR5</accession>
<dbReference type="EMBL" id="CAWUPB010001108">
    <property type="protein sequence ID" value="CAK7338009.1"/>
    <property type="molecule type" value="Genomic_DNA"/>
</dbReference>
<protein>
    <submittedName>
        <fullName evidence="1">Uncharacterized protein</fullName>
    </submittedName>
</protein>
<proteinExistence type="predicted"/>
<sequence>MGWPIDLAYSCEREYEEVLEVMGELRLEERKIKVEVMLCVSRVCVGWAQGVRHISLGGLVATGCVSLPLEELVHARGWLSSGEQLEHEVVRVGYVGGILLELAKRLEAMFIGLLKAARIYKLTTKGTTTCIRFTIRGATIHIMGID</sequence>
<name>A0AAV1RMR5_9ROSI</name>
<dbReference type="AlphaFoldDB" id="A0AAV1RMR5"/>